<comment type="caution">
    <text evidence="3">The sequence shown here is derived from an EMBL/GenBank/DDBJ whole genome shotgun (WGS) entry which is preliminary data.</text>
</comment>
<evidence type="ECO:0000256" key="2">
    <source>
        <dbReference type="SAM" id="Phobius"/>
    </source>
</evidence>
<feature type="region of interest" description="Disordered" evidence="1">
    <location>
        <begin position="1"/>
        <end position="28"/>
    </location>
</feature>
<feature type="compositionally biased region" description="Gly residues" evidence="1">
    <location>
        <begin position="1"/>
        <end position="20"/>
    </location>
</feature>
<keyword evidence="2" id="KW-0472">Membrane</keyword>
<dbReference type="RefSeq" id="WP_188680934.1">
    <property type="nucleotide sequence ID" value="NZ_BMGP01000007.1"/>
</dbReference>
<dbReference type="AlphaFoldDB" id="A0A917F0K3"/>
<reference evidence="3 4" key="1">
    <citation type="journal article" date="2014" name="Int. J. Syst. Evol. Microbiol.">
        <title>Complete genome sequence of Corynebacterium casei LMG S-19264T (=DSM 44701T), isolated from a smear-ripened cheese.</title>
        <authorList>
            <consortium name="US DOE Joint Genome Institute (JGI-PGF)"/>
            <person name="Walter F."/>
            <person name="Albersmeier A."/>
            <person name="Kalinowski J."/>
            <person name="Ruckert C."/>
        </authorList>
    </citation>
    <scope>NUCLEOTIDE SEQUENCE [LARGE SCALE GENOMIC DNA]</scope>
    <source>
        <strain evidence="3 4">CGMCC 1.12976</strain>
    </source>
</reference>
<evidence type="ECO:0000256" key="1">
    <source>
        <dbReference type="SAM" id="MobiDB-lite"/>
    </source>
</evidence>
<sequence>MSGDSAGGVGAGAAGAGDSGAGAPRSAPVPARDLAAEAANQAQVRQTFVRHALARLPLVGVFVITINLFVQVRGDIGLAVAIAQNLTFGAIAVIVLLNLVVYIMLGIMVAIMPVVFDRDYNIWTRVVGTTVLLLLAVVLVFTASWLLLVALPVVFVLISIVVVRGRRKPNVPVSRETVTEVLTPQLPPVDSGLRTLWAEGRAMLRMISPGSLAMTPVEASIQPPPEPKTLAAVADEWNARSAQIREPQSKSLNRLAFAGIIGFVALFGISILTQPIRFAPLELVSINGANAEPGFVLLQGPRGVFVPNPFGAAQFISSDQITSIHLCEDTPHWWSTSLIDIISPIVTSGVDCSTG</sequence>
<feature type="transmembrane region" description="Helical" evidence="2">
    <location>
        <begin position="52"/>
        <end position="70"/>
    </location>
</feature>
<accession>A0A917F0K3</accession>
<feature type="transmembrane region" description="Helical" evidence="2">
    <location>
        <begin position="90"/>
        <end position="115"/>
    </location>
</feature>
<evidence type="ECO:0000313" key="3">
    <source>
        <dbReference type="EMBL" id="GGF40332.1"/>
    </source>
</evidence>
<feature type="transmembrane region" description="Helical" evidence="2">
    <location>
        <begin position="122"/>
        <end position="141"/>
    </location>
</feature>
<protein>
    <submittedName>
        <fullName evidence="3">Uncharacterized protein</fullName>
    </submittedName>
</protein>
<keyword evidence="2" id="KW-1133">Transmembrane helix</keyword>
<dbReference type="Proteomes" id="UP000598775">
    <property type="component" value="Unassembled WGS sequence"/>
</dbReference>
<feature type="transmembrane region" description="Helical" evidence="2">
    <location>
        <begin position="147"/>
        <end position="165"/>
    </location>
</feature>
<keyword evidence="2" id="KW-0812">Transmembrane</keyword>
<name>A0A917F0K3_9MICO</name>
<feature type="transmembrane region" description="Helical" evidence="2">
    <location>
        <begin position="255"/>
        <end position="273"/>
    </location>
</feature>
<gene>
    <name evidence="3" type="ORF">GCM10011399_36430</name>
</gene>
<organism evidence="3 4">
    <name type="scientific">Subtercola lobariae</name>
    <dbReference type="NCBI Taxonomy" id="1588641"/>
    <lineage>
        <taxon>Bacteria</taxon>
        <taxon>Bacillati</taxon>
        <taxon>Actinomycetota</taxon>
        <taxon>Actinomycetes</taxon>
        <taxon>Micrococcales</taxon>
        <taxon>Microbacteriaceae</taxon>
        <taxon>Subtercola</taxon>
    </lineage>
</organism>
<proteinExistence type="predicted"/>
<dbReference type="EMBL" id="BMGP01000007">
    <property type="protein sequence ID" value="GGF40332.1"/>
    <property type="molecule type" value="Genomic_DNA"/>
</dbReference>
<evidence type="ECO:0000313" key="4">
    <source>
        <dbReference type="Proteomes" id="UP000598775"/>
    </source>
</evidence>
<keyword evidence="4" id="KW-1185">Reference proteome</keyword>